<name>A0A822XU12_NELNU</name>
<dbReference type="AlphaFoldDB" id="A0A822XU12"/>
<reference evidence="1 2" key="1">
    <citation type="journal article" date="2020" name="Mol. Biol. Evol.">
        <title>Distinct Expression and Methylation Patterns for Genes with Different Fates following a Single Whole-Genome Duplication in Flowering Plants.</title>
        <authorList>
            <person name="Shi T."/>
            <person name="Rahmani R.S."/>
            <person name="Gugger P.F."/>
            <person name="Wang M."/>
            <person name="Li H."/>
            <person name="Zhang Y."/>
            <person name="Li Z."/>
            <person name="Wang Q."/>
            <person name="Van de Peer Y."/>
            <person name="Marchal K."/>
            <person name="Chen J."/>
        </authorList>
    </citation>
    <scope>NUCLEOTIDE SEQUENCE [LARGE SCALE GENOMIC DNA]</scope>
    <source>
        <tissue evidence="1">Leaf</tissue>
    </source>
</reference>
<gene>
    <name evidence="1" type="ORF">HUJ06_023778</name>
</gene>
<evidence type="ECO:0000313" key="1">
    <source>
        <dbReference type="EMBL" id="DAD22315.1"/>
    </source>
</evidence>
<dbReference type="EMBL" id="DUZY01000001">
    <property type="protein sequence ID" value="DAD22315.1"/>
    <property type="molecule type" value="Genomic_DNA"/>
</dbReference>
<sequence>MALIGTTKQDEMQISDKVSIRKLSTSHPRRGTQRVRKIYTSHTHVETRKLKSKASSQADTNLATSTARILPSIFGNSSAST</sequence>
<accession>A0A822XU12</accession>
<comment type="caution">
    <text evidence="1">The sequence shown here is derived from an EMBL/GenBank/DDBJ whole genome shotgun (WGS) entry which is preliminary data.</text>
</comment>
<keyword evidence="2" id="KW-1185">Reference proteome</keyword>
<evidence type="ECO:0000313" key="2">
    <source>
        <dbReference type="Proteomes" id="UP000607653"/>
    </source>
</evidence>
<organism evidence="1 2">
    <name type="scientific">Nelumbo nucifera</name>
    <name type="common">Sacred lotus</name>
    <dbReference type="NCBI Taxonomy" id="4432"/>
    <lineage>
        <taxon>Eukaryota</taxon>
        <taxon>Viridiplantae</taxon>
        <taxon>Streptophyta</taxon>
        <taxon>Embryophyta</taxon>
        <taxon>Tracheophyta</taxon>
        <taxon>Spermatophyta</taxon>
        <taxon>Magnoliopsida</taxon>
        <taxon>Proteales</taxon>
        <taxon>Nelumbonaceae</taxon>
        <taxon>Nelumbo</taxon>
    </lineage>
</organism>
<protein>
    <submittedName>
        <fullName evidence="1">Uncharacterized protein</fullName>
    </submittedName>
</protein>
<proteinExistence type="predicted"/>
<dbReference type="Proteomes" id="UP000607653">
    <property type="component" value="Unassembled WGS sequence"/>
</dbReference>